<dbReference type="RefSeq" id="WP_073570103.1">
    <property type="nucleotide sequence ID" value="NZ_FRXN01000001.1"/>
</dbReference>
<dbReference type="STRING" id="1073327.SAMN04488108_0435"/>
<evidence type="ECO:0000313" key="1">
    <source>
        <dbReference type="EMBL" id="SHO59896.1"/>
    </source>
</evidence>
<keyword evidence="2" id="KW-1185">Reference proteome</keyword>
<protein>
    <submittedName>
        <fullName evidence="1">BNR repeat-containing family member</fullName>
    </submittedName>
</protein>
<reference evidence="2" key="1">
    <citation type="submission" date="2016-12" db="EMBL/GenBank/DDBJ databases">
        <authorList>
            <person name="Varghese N."/>
            <person name="Submissions S."/>
        </authorList>
    </citation>
    <scope>NUCLEOTIDE SEQUENCE [LARGE SCALE GENOMIC DNA]</scope>
    <source>
        <strain evidence="2">DSM 25035</strain>
    </source>
</reference>
<name>A0A1M7Z5H8_9BACT</name>
<sequence>MRKIFIFSLVFFFISEFNYCQTVKLINKSDTGYRGIWYSNQPSNDEYVFKYSGGLGTYPANHYPFSIYAPEVDKTFFCYGGTDPEGKTLLHMISYFDHQSGRVPKPTIIMDKETDDAHDNPVMNIDDEGYIWIFSTSHGVSRPSYISKSKKPFDISEFEILEVSKIEAGEEVPLNNFSYLQTYFVEGNGFINLFTHYDRDVIPGQDSKPRRTISFMTSGDGINYSEWKDIATIQEGHYQTSGIKDSKVGTSFNFHPYKEKESGLNFRTNLYFLETSDFGKSWHSAGGEDLELPLKEKDNKALVFEYESQGLLVYINDLNFDENGYPVILFVTSKGYESGPKNDPRTWRTARFTGTEWDILPMTVSDNNYDMGSLYIDKKGTWRVIGPTAKGPQAYNTGGEMELWTSKNQGESWKVKSITRNSEYNHTYARRPVLIHPEFYAFWADGHGREKSESRLYFSDSKGRVYMLPTDMEEDYMKPIRIKPKK</sequence>
<dbReference type="AlphaFoldDB" id="A0A1M7Z5H8"/>
<organism evidence="1 2">
    <name type="scientific">Algoriphagus zhangzhouensis</name>
    <dbReference type="NCBI Taxonomy" id="1073327"/>
    <lineage>
        <taxon>Bacteria</taxon>
        <taxon>Pseudomonadati</taxon>
        <taxon>Bacteroidota</taxon>
        <taxon>Cytophagia</taxon>
        <taxon>Cytophagales</taxon>
        <taxon>Cyclobacteriaceae</taxon>
        <taxon>Algoriphagus</taxon>
    </lineage>
</organism>
<dbReference type="EMBL" id="FRXN01000001">
    <property type="protein sequence ID" value="SHO59896.1"/>
    <property type="molecule type" value="Genomic_DNA"/>
</dbReference>
<gene>
    <name evidence="1" type="ORF">SAMN04488108_0435</name>
</gene>
<evidence type="ECO:0000313" key="2">
    <source>
        <dbReference type="Proteomes" id="UP000184609"/>
    </source>
</evidence>
<dbReference type="Proteomes" id="UP000184609">
    <property type="component" value="Unassembled WGS sequence"/>
</dbReference>
<dbReference type="OrthoDB" id="183671at2"/>
<accession>A0A1M7Z5H8</accession>
<proteinExistence type="predicted"/>
<dbReference type="Pfam" id="PF15892">
    <property type="entry name" value="BNR_4"/>
    <property type="match status" value="1"/>
</dbReference>